<evidence type="ECO:0000313" key="20">
    <source>
        <dbReference type="Proteomes" id="UP000486351"/>
    </source>
</evidence>
<comment type="caution">
    <text evidence="4">The sequence shown here is derived from an EMBL/GenBank/DDBJ whole genome shotgun (WGS) entry which is preliminary data.</text>
</comment>
<evidence type="ECO:0000313" key="15">
    <source>
        <dbReference type="Proteomes" id="UP000440367"/>
    </source>
</evidence>
<dbReference type="Proteomes" id="UP000488956">
    <property type="component" value="Unassembled WGS sequence"/>
</dbReference>
<dbReference type="Proteomes" id="UP000460718">
    <property type="component" value="Unassembled WGS sequence"/>
</dbReference>
<dbReference type="EMBL" id="QXGE01000257">
    <property type="protein sequence ID" value="KAE9318298.1"/>
    <property type="molecule type" value="Genomic_DNA"/>
</dbReference>
<dbReference type="Proteomes" id="UP000441208">
    <property type="component" value="Unassembled WGS sequence"/>
</dbReference>
<evidence type="ECO:0000313" key="18">
    <source>
        <dbReference type="Proteomes" id="UP000460718"/>
    </source>
</evidence>
<reference evidence="12 13" key="1">
    <citation type="submission" date="2018-08" db="EMBL/GenBank/DDBJ databases">
        <title>Genomic investigation of the strawberry pathogen Phytophthora fragariae indicates pathogenicity is determined by transcriptional variation in three key races.</title>
        <authorList>
            <person name="Adams T.M."/>
            <person name="Armitage A.D."/>
            <person name="Sobczyk M.K."/>
            <person name="Bates H.J."/>
            <person name="Dunwell J.M."/>
            <person name="Nellist C.F."/>
            <person name="Harrison R.J."/>
        </authorList>
    </citation>
    <scope>NUCLEOTIDE SEQUENCE [LARGE SCALE GENOMIC DNA]</scope>
    <source>
        <strain evidence="10 14">A4</strain>
        <strain evidence="8 15">BC-1</strain>
        <strain evidence="9 19">BC-23</strain>
        <strain evidence="7 13">NOV-27</strain>
        <strain evidence="6 16">NOV-5</strain>
        <strain evidence="4 17">NOV-71</strain>
        <strain evidence="11 20">NOV-77</strain>
        <strain evidence="2 12">NOV-9</strain>
        <strain evidence="5 21">ONT-3</strain>
        <strain evidence="3 18">SCRP245</strain>
    </source>
</reference>
<dbReference type="EMBL" id="QXGC01000025">
    <property type="protein sequence ID" value="KAE9254314.1"/>
    <property type="molecule type" value="Genomic_DNA"/>
</dbReference>
<evidence type="ECO:0000313" key="9">
    <source>
        <dbReference type="EMBL" id="KAE9254314.1"/>
    </source>
</evidence>
<dbReference type="Proteomes" id="UP000429523">
    <property type="component" value="Unassembled WGS sequence"/>
</dbReference>
<dbReference type="AlphaFoldDB" id="A0A6A3SS43"/>
<dbReference type="Proteomes" id="UP000437068">
    <property type="component" value="Unassembled WGS sequence"/>
</dbReference>
<evidence type="ECO:0000313" key="12">
    <source>
        <dbReference type="Proteomes" id="UP000429523"/>
    </source>
</evidence>
<evidence type="ECO:0000313" key="16">
    <source>
        <dbReference type="Proteomes" id="UP000440732"/>
    </source>
</evidence>
<evidence type="ECO:0000313" key="13">
    <source>
        <dbReference type="Proteomes" id="UP000433483"/>
    </source>
</evidence>
<evidence type="ECO:0000313" key="4">
    <source>
        <dbReference type="EMBL" id="KAE9122596.1"/>
    </source>
</evidence>
<evidence type="ECO:0000256" key="1">
    <source>
        <dbReference type="SAM" id="SignalP"/>
    </source>
</evidence>
<feature type="signal peptide" evidence="1">
    <location>
        <begin position="1"/>
        <end position="26"/>
    </location>
</feature>
<proteinExistence type="predicted"/>
<evidence type="ECO:0000313" key="17">
    <source>
        <dbReference type="Proteomes" id="UP000441208"/>
    </source>
</evidence>
<dbReference type="EMBL" id="QXGF01000508">
    <property type="protein sequence ID" value="KAE8939163.1"/>
    <property type="molecule type" value="Genomic_DNA"/>
</dbReference>
<dbReference type="EMBL" id="QXFY01000031">
    <property type="protein sequence ID" value="KAE9361183.1"/>
    <property type="molecule type" value="Genomic_DNA"/>
</dbReference>
<dbReference type="EMBL" id="QXFW01000694">
    <property type="protein sequence ID" value="KAE9005220.1"/>
    <property type="molecule type" value="Genomic_DNA"/>
</dbReference>
<dbReference type="Proteomes" id="UP000440367">
    <property type="component" value="Unassembled WGS sequence"/>
</dbReference>
<evidence type="ECO:0000313" key="21">
    <source>
        <dbReference type="Proteomes" id="UP000488956"/>
    </source>
</evidence>
<organism evidence="4 17">
    <name type="scientific">Phytophthora fragariae</name>
    <dbReference type="NCBI Taxonomy" id="53985"/>
    <lineage>
        <taxon>Eukaryota</taxon>
        <taxon>Sar</taxon>
        <taxon>Stramenopiles</taxon>
        <taxon>Oomycota</taxon>
        <taxon>Peronosporomycetes</taxon>
        <taxon>Peronosporales</taxon>
        <taxon>Peronosporaceae</taxon>
        <taxon>Phytophthora</taxon>
    </lineage>
</organism>
<evidence type="ECO:0000313" key="8">
    <source>
        <dbReference type="EMBL" id="KAE9237036.1"/>
    </source>
</evidence>
<evidence type="ECO:0000313" key="2">
    <source>
        <dbReference type="EMBL" id="KAE8939163.1"/>
    </source>
</evidence>
<protein>
    <recommendedName>
        <fullName evidence="22">RxLR effector protein</fullName>
    </recommendedName>
</protein>
<evidence type="ECO:0000313" key="3">
    <source>
        <dbReference type="EMBL" id="KAE9005220.1"/>
    </source>
</evidence>
<dbReference type="EMBL" id="QXFX01000243">
    <property type="protein sequence ID" value="KAE9124007.1"/>
    <property type="molecule type" value="Genomic_DNA"/>
</dbReference>
<gene>
    <name evidence="10" type="ORF">PF001_g6434</name>
    <name evidence="8" type="ORF">PF002_g11060</name>
    <name evidence="9" type="ORF">PF004_g1098</name>
    <name evidence="7" type="ORF">PF005_g9896</name>
    <name evidence="6" type="ORF">PF006_g6245</name>
    <name evidence="4" type="ORF">PF007_g7388</name>
    <name evidence="11" type="ORF">PF008_g1277</name>
    <name evidence="2" type="ORF">PF009_g10982</name>
    <name evidence="5" type="ORF">PF010_g6175</name>
    <name evidence="3" type="ORF">PF011_g12141</name>
</gene>
<evidence type="ECO:0000313" key="19">
    <source>
        <dbReference type="Proteomes" id="UP000476176"/>
    </source>
</evidence>
<evidence type="ECO:0000313" key="11">
    <source>
        <dbReference type="EMBL" id="KAE9361183.1"/>
    </source>
</evidence>
<name>A0A6A3SS43_9STRA</name>
<dbReference type="EMBL" id="QXFZ01000293">
    <property type="protein sequence ID" value="KAE9122596.1"/>
    <property type="molecule type" value="Genomic_DNA"/>
</dbReference>
<evidence type="ECO:0000313" key="7">
    <source>
        <dbReference type="EMBL" id="KAE9214253.1"/>
    </source>
</evidence>
<keyword evidence="13" id="KW-1185">Reference proteome</keyword>
<keyword evidence="1" id="KW-0732">Signal</keyword>
<accession>A0A6A3SS43</accession>
<evidence type="ECO:0000313" key="5">
    <source>
        <dbReference type="EMBL" id="KAE9124007.1"/>
    </source>
</evidence>
<dbReference type="EMBL" id="QXGA01000248">
    <property type="protein sequence ID" value="KAE9149248.1"/>
    <property type="molecule type" value="Genomic_DNA"/>
</dbReference>
<evidence type="ECO:0000313" key="14">
    <source>
        <dbReference type="Proteomes" id="UP000437068"/>
    </source>
</evidence>
<dbReference type="Proteomes" id="UP000486351">
    <property type="component" value="Unassembled WGS sequence"/>
</dbReference>
<dbReference type="Proteomes" id="UP000476176">
    <property type="component" value="Unassembled WGS sequence"/>
</dbReference>
<sequence length="54" mass="6327">MRSITARTPQLTLATMILMMMRLTHTRKSRPRILGIRDVATGRHLMCRQHQHMA</sequence>
<evidence type="ECO:0008006" key="22">
    <source>
        <dbReference type="Google" id="ProtNLM"/>
    </source>
</evidence>
<dbReference type="EMBL" id="QXGB01000455">
    <property type="protein sequence ID" value="KAE9214253.1"/>
    <property type="molecule type" value="Genomic_DNA"/>
</dbReference>
<dbReference type="Proteomes" id="UP000433483">
    <property type="component" value="Unassembled WGS sequence"/>
</dbReference>
<evidence type="ECO:0000313" key="6">
    <source>
        <dbReference type="EMBL" id="KAE9149248.1"/>
    </source>
</evidence>
<dbReference type="EMBL" id="QXGD01000497">
    <property type="protein sequence ID" value="KAE9237036.1"/>
    <property type="molecule type" value="Genomic_DNA"/>
</dbReference>
<dbReference type="Proteomes" id="UP000440732">
    <property type="component" value="Unassembled WGS sequence"/>
</dbReference>
<evidence type="ECO:0000313" key="10">
    <source>
        <dbReference type="EMBL" id="KAE9318298.1"/>
    </source>
</evidence>
<feature type="chain" id="PRO_5036166041" description="RxLR effector protein" evidence="1">
    <location>
        <begin position="27"/>
        <end position="54"/>
    </location>
</feature>